<dbReference type="Proteomes" id="UP001417504">
    <property type="component" value="Unassembled WGS sequence"/>
</dbReference>
<proteinExistence type="predicted"/>
<reference evidence="2 3" key="1">
    <citation type="submission" date="2024-01" db="EMBL/GenBank/DDBJ databases">
        <title>Genome assemblies of Stephania.</title>
        <authorList>
            <person name="Yang L."/>
        </authorList>
    </citation>
    <scope>NUCLEOTIDE SEQUENCE [LARGE SCALE GENOMIC DNA]</scope>
    <source>
        <strain evidence="2">QJT</strain>
        <tissue evidence="2">Leaf</tissue>
    </source>
</reference>
<evidence type="ECO:0000313" key="3">
    <source>
        <dbReference type="Proteomes" id="UP001417504"/>
    </source>
</evidence>
<keyword evidence="1" id="KW-1133">Transmembrane helix</keyword>
<protein>
    <submittedName>
        <fullName evidence="2">Uncharacterized protein</fullName>
    </submittedName>
</protein>
<keyword evidence="3" id="KW-1185">Reference proteome</keyword>
<dbReference type="EMBL" id="JBBNAE010000003">
    <property type="protein sequence ID" value="KAK9137786.1"/>
    <property type="molecule type" value="Genomic_DNA"/>
</dbReference>
<keyword evidence="1" id="KW-0812">Transmembrane</keyword>
<dbReference type="AlphaFoldDB" id="A0AAP0PEE0"/>
<evidence type="ECO:0000256" key="1">
    <source>
        <dbReference type="SAM" id="Phobius"/>
    </source>
</evidence>
<keyword evidence="1" id="KW-0472">Membrane</keyword>
<comment type="caution">
    <text evidence="2">The sequence shown here is derived from an EMBL/GenBank/DDBJ whole genome shotgun (WGS) entry which is preliminary data.</text>
</comment>
<gene>
    <name evidence="2" type="ORF">Sjap_008380</name>
</gene>
<feature type="transmembrane region" description="Helical" evidence="1">
    <location>
        <begin position="157"/>
        <end position="176"/>
    </location>
</feature>
<evidence type="ECO:0000313" key="2">
    <source>
        <dbReference type="EMBL" id="KAK9137786.1"/>
    </source>
</evidence>
<feature type="transmembrane region" description="Helical" evidence="1">
    <location>
        <begin position="116"/>
        <end position="136"/>
    </location>
</feature>
<sequence>MAVHGKDDSHVATEGEISEGIGKKKLKPLDHKEVCPLPCGSIPGMFIILSCSIAIGTNLSQFICIADSLLCFFPSCRSHENDSCVDLRIHFLRSLLHMFFRECMVLVGQLGVGNAILIIVHSVFFGIIVMCLDELLQNDMDLDRASPCSLRPISGRLLLFSLFVALVHCLIVFSTTSNICSNCGSLKS</sequence>
<name>A0AAP0PEE0_9MAGN</name>
<organism evidence="2 3">
    <name type="scientific">Stephania japonica</name>
    <dbReference type="NCBI Taxonomy" id="461633"/>
    <lineage>
        <taxon>Eukaryota</taxon>
        <taxon>Viridiplantae</taxon>
        <taxon>Streptophyta</taxon>
        <taxon>Embryophyta</taxon>
        <taxon>Tracheophyta</taxon>
        <taxon>Spermatophyta</taxon>
        <taxon>Magnoliopsida</taxon>
        <taxon>Ranunculales</taxon>
        <taxon>Menispermaceae</taxon>
        <taxon>Menispermoideae</taxon>
        <taxon>Cissampelideae</taxon>
        <taxon>Stephania</taxon>
    </lineage>
</organism>
<accession>A0AAP0PEE0</accession>